<dbReference type="GO" id="GO:0003723">
    <property type="term" value="F:RNA binding"/>
    <property type="evidence" value="ECO:0007669"/>
    <property type="project" value="InterPro"/>
</dbReference>
<proteinExistence type="predicted"/>
<dbReference type="InterPro" id="IPR036388">
    <property type="entry name" value="WH-like_DNA-bd_sf"/>
</dbReference>
<dbReference type="Pfam" id="PF08376">
    <property type="entry name" value="NIT"/>
    <property type="match status" value="1"/>
</dbReference>
<dbReference type="EMBL" id="DRGM01000185">
    <property type="protein sequence ID" value="HEA18358.1"/>
    <property type="molecule type" value="Genomic_DNA"/>
</dbReference>
<dbReference type="RefSeq" id="WP_304184457.1">
    <property type="nucleotide sequence ID" value="NZ_DRGM01000185.1"/>
</dbReference>
<evidence type="ECO:0000313" key="2">
    <source>
        <dbReference type="EMBL" id="HEA18358.1"/>
    </source>
</evidence>
<dbReference type="Gene3D" id="1.10.10.10">
    <property type="entry name" value="Winged helix-like DNA-binding domain superfamily/Winged helix DNA-binding domain"/>
    <property type="match status" value="1"/>
</dbReference>
<dbReference type="Pfam" id="PF03861">
    <property type="entry name" value="ANTAR"/>
    <property type="match status" value="1"/>
</dbReference>
<dbReference type="InterPro" id="IPR011006">
    <property type="entry name" value="CheY-like_superfamily"/>
</dbReference>
<dbReference type="SMART" id="SM01012">
    <property type="entry name" value="ANTAR"/>
    <property type="match status" value="1"/>
</dbReference>
<evidence type="ECO:0000259" key="1">
    <source>
        <dbReference type="PROSITE" id="PS50921"/>
    </source>
</evidence>
<comment type="caution">
    <text evidence="2">The sequence shown here is derived from an EMBL/GenBank/DDBJ whole genome shotgun (WGS) entry which is preliminary data.</text>
</comment>
<protein>
    <submittedName>
        <fullName evidence="2">ANTAR domain-containing protein</fullName>
    </submittedName>
</protein>
<reference evidence="2" key="1">
    <citation type="journal article" date="2020" name="mSystems">
        <title>Genome- and Community-Level Interaction Insights into Carbon Utilization and Element Cycling Functions of Hydrothermarchaeota in Hydrothermal Sediment.</title>
        <authorList>
            <person name="Zhou Z."/>
            <person name="Liu Y."/>
            <person name="Xu W."/>
            <person name="Pan J."/>
            <person name="Luo Z.H."/>
            <person name="Li M."/>
        </authorList>
    </citation>
    <scope>NUCLEOTIDE SEQUENCE [LARGE SCALE GENOMIC DNA]</scope>
    <source>
        <strain evidence="2">HyVt-346</strain>
    </source>
</reference>
<dbReference type="PROSITE" id="PS50921">
    <property type="entry name" value="ANTAR"/>
    <property type="match status" value="1"/>
</dbReference>
<accession>A0A7V1D1T0</accession>
<organism evidence="2">
    <name type="scientific">Pseudoalteromonas prydzensis</name>
    <dbReference type="NCBI Taxonomy" id="182141"/>
    <lineage>
        <taxon>Bacteria</taxon>
        <taxon>Pseudomonadati</taxon>
        <taxon>Pseudomonadota</taxon>
        <taxon>Gammaproteobacteria</taxon>
        <taxon>Alteromonadales</taxon>
        <taxon>Pseudoalteromonadaceae</taxon>
        <taxon>Pseudoalteromonas</taxon>
    </lineage>
</organism>
<dbReference type="SUPFAM" id="SSF52172">
    <property type="entry name" value="CheY-like"/>
    <property type="match status" value="1"/>
</dbReference>
<dbReference type="InterPro" id="IPR005561">
    <property type="entry name" value="ANTAR"/>
</dbReference>
<dbReference type="InterPro" id="IPR013587">
    <property type="entry name" value="Nitrate/nitrite_sensing"/>
</dbReference>
<dbReference type="AlphaFoldDB" id="A0A7V1D1T0"/>
<sequence length="423" mass="47773">MAHNNSLTKKFLLAAKYEEIHALEQLQKSCYNLIKLGQFVHQLQKERAMSNIYLASNRTLFEQQLQQQIKHSNVLQQALFESLAQTYLCTKPGVGNSRLYNLITISLQSLDTLYSLREKVAKQALSASQATQSFTQIITSLLNVFLETADGASDPVITRLLVAYFNFMQGKEYAGQERAYGAMAFASNKFDTEQKALLSHFQHNQQTSFEFFSQYADEQLTASYKLLLQDESNQEIDKLRTMLQQLAPNNNQEVSQLSEVWFDVATARIDVMHQIEQQISKRLIAAAKEQIIAAKQSLDTHQGTLAILTKDSPDFSIATTATLLSAELNGYANTNIAAEKLAANKTMYDLIAEQSQHIKQINNALSEARKVINEQKIINQAKFILIEQLKLTEAQAHKKLQKQAMDNHISLHKVAEQIITLVD</sequence>
<name>A0A7V1D1T0_9GAMM</name>
<gene>
    <name evidence="2" type="ORF">ENH88_18345</name>
</gene>
<dbReference type="Proteomes" id="UP000886188">
    <property type="component" value="Unassembled WGS sequence"/>
</dbReference>
<feature type="domain" description="ANTAR" evidence="1">
    <location>
        <begin position="358"/>
        <end position="419"/>
    </location>
</feature>